<feature type="transmembrane region" description="Helical" evidence="6">
    <location>
        <begin position="295"/>
        <end position="313"/>
    </location>
</feature>
<dbReference type="PANTHER" id="PTHR37422">
    <property type="entry name" value="TEICHURONIC ACID BIOSYNTHESIS PROTEIN TUAE"/>
    <property type="match status" value="1"/>
</dbReference>
<evidence type="ECO:0000256" key="3">
    <source>
        <dbReference type="ARBA" id="ARBA00022989"/>
    </source>
</evidence>
<evidence type="ECO:0000256" key="4">
    <source>
        <dbReference type="ARBA" id="ARBA00023136"/>
    </source>
</evidence>
<feature type="transmembrane region" description="Helical" evidence="6">
    <location>
        <begin position="257"/>
        <end position="283"/>
    </location>
</feature>
<feature type="transmembrane region" description="Helical" evidence="6">
    <location>
        <begin position="732"/>
        <end position="750"/>
    </location>
</feature>
<dbReference type="InterPro" id="IPR007016">
    <property type="entry name" value="O-antigen_ligase-rel_domated"/>
</dbReference>
<evidence type="ECO:0000256" key="1">
    <source>
        <dbReference type="ARBA" id="ARBA00004141"/>
    </source>
</evidence>
<dbReference type="RefSeq" id="WP_379787290.1">
    <property type="nucleotide sequence ID" value="NZ_JBHSHL010000005.1"/>
</dbReference>
<keyword evidence="3 6" id="KW-1133">Transmembrane helix</keyword>
<proteinExistence type="predicted"/>
<feature type="transmembrane region" description="Helical" evidence="6">
    <location>
        <begin position="431"/>
        <end position="450"/>
    </location>
</feature>
<keyword evidence="2 6" id="KW-0812">Transmembrane</keyword>
<organism evidence="8 9">
    <name type="scientific">Filifactor villosus</name>
    <dbReference type="NCBI Taxonomy" id="29374"/>
    <lineage>
        <taxon>Bacteria</taxon>
        <taxon>Bacillati</taxon>
        <taxon>Bacillota</taxon>
        <taxon>Clostridia</taxon>
        <taxon>Peptostreptococcales</taxon>
        <taxon>Filifactoraceae</taxon>
        <taxon>Filifactor</taxon>
    </lineage>
</organism>
<dbReference type="PANTHER" id="PTHR37422:SF23">
    <property type="entry name" value="TEICHURONIC ACID BIOSYNTHESIS PROTEIN TUAE"/>
    <property type="match status" value="1"/>
</dbReference>
<evidence type="ECO:0000313" key="8">
    <source>
        <dbReference type="EMBL" id="MFC4803826.1"/>
    </source>
</evidence>
<feature type="compositionally biased region" description="Basic and acidic residues" evidence="5">
    <location>
        <begin position="39"/>
        <end position="60"/>
    </location>
</feature>
<protein>
    <submittedName>
        <fullName evidence="8">O-antigen ligase family protein</fullName>
    </submittedName>
</protein>
<reference evidence="9" key="1">
    <citation type="journal article" date="2019" name="Int. J. Syst. Evol. Microbiol.">
        <title>The Global Catalogue of Microorganisms (GCM) 10K type strain sequencing project: providing services to taxonomists for standard genome sequencing and annotation.</title>
        <authorList>
            <consortium name="The Broad Institute Genomics Platform"/>
            <consortium name="The Broad Institute Genome Sequencing Center for Infectious Disease"/>
            <person name="Wu L."/>
            <person name="Ma J."/>
        </authorList>
    </citation>
    <scope>NUCLEOTIDE SEQUENCE [LARGE SCALE GENOMIC DNA]</scope>
    <source>
        <strain evidence="9">CCUG 46385</strain>
    </source>
</reference>
<accession>A0ABV9QMB7</accession>
<evidence type="ECO:0000256" key="5">
    <source>
        <dbReference type="SAM" id="MobiDB-lite"/>
    </source>
</evidence>
<feature type="transmembrane region" description="Helical" evidence="6">
    <location>
        <begin position="700"/>
        <end position="723"/>
    </location>
</feature>
<feature type="compositionally biased region" description="Basic and acidic residues" evidence="5">
    <location>
        <begin position="88"/>
        <end position="119"/>
    </location>
</feature>
<feature type="transmembrane region" description="Helical" evidence="6">
    <location>
        <begin position="383"/>
        <end position="402"/>
    </location>
</feature>
<dbReference type="Proteomes" id="UP001595916">
    <property type="component" value="Unassembled WGS sequence"/>
</dbReference>
<dbReference type="Pfam" id="PF04932">
    <property type="entry name" value="Wzy_C"/>
    <property type="match status" value="1"/>
</dbReference>
<keyword evidence="9" id="KW-1185">Reference proteome</keyword>
<feature type="transmembrane region" description="Helical" evidence="6">
    <location>
        <begin position="409"/>
        <end position="425"/>
    </location>
</feature>
<feature type="transmembrane region" description="Helical" evidence="6">
    <location>
        <begin position="756"/>
        <end position="775"/>
    </location>
</feature>
<evidence type="ECO:0000256" key="6">
    <source>
        <dbReference type="SAM" id="Phobius"/>
    </source>
</evidence>
<feature type="transmembrane region" description="Helical" evidence="6">
    <location>
        <begin position="181"/>
        <end position="203"/>
    </location>
</feature>
<feature type="domain" description="O-antigen ligase-related" evidence="7">
    <location>
        <begin position="628"/>
        <end position="706"/>
    </location>
</feature>
<feature type="transmembrane region" description="Helical" evidence="6">
    <location>
        <begin position="457"/>
        <end position="479"/>
    </location>
</feature>
<comment type="caution">
    <text evidence="8">The sequence shown here is derived from an EMBL/GenBank/DDBJ whole genome shotgun (WGS) entry which is preliminary data.</text>
</comment>
<evidence type="ECO:0000256" key="2">
    <source>
        <dbReference type="ARBA" id="ARBA00022692"/>
    </source>
</evidence>
<dbReference type="EMBL" id="JBHSHL010000005">
    <property type="protein sequence ID" value="MFC4803826.1"/>
    <property type="molecule type" value="Genomic_DNA"/>
</dbReference>
<evidence type="ECO:0000313" key="9">
    <source>
        <dbReference type="Proteomes" id="UP001595916"/>
    </source>
</evidence>
<dbReference type="GO" id="GO:0016874">
    <property type="term" value="F:ligase activity"/>
    <property type="evidence" value="ECO:0007669"/>
    <property type="project" value="UniProtKB-KW"/>
</dbReference>
<feature type="transmembrane region" description="Helical" evidence="6">
    <location>
        <begin position="320"/>
        <end position="341"/>
    </location>
</feature>
<comment type="subcellular location">
    <subcellularLocation>
        <location evidence="1">Membrane</location>
        <topology evidence="1">Multi-pass membrane protein</topology>
    </subcellularLocation>
</comment>
<evidence type="ECO:0000259" key="7">
    <source>
        <dbReference type="Pfam" id="PF04932"/>
    </source>
</evidence>
<keyword evidence="4 6" id="KW-0472">Membrane</keyword>
<name>A0ABV9QMB7_9FIRM</name>
<feature type="compositionally biased region" description="Polar residues" evidence="5">
    <location>
        <begin position="25"/>
        <end position="34"/>
    </location>
</feature>
<feature type="compositionally biased region" description="Basic residues" evidence="5">
    <location>
        <begin position="1"/>
        <end position="13"/>
    </location>
</feature>
<keyword evidence="8" id="KW-0436">Ligase</keyword>
<feature type="compositionally biased region" description="Basic and acidic residues" evidence="5">
    <location>
        <begin position="140"/>
        <end position="165"/>
    </location>
</feature>
<sequence>MKKSKRVSKNKNKKGSEQPGLVSGAEQTENTEVATFNEEPSKEAVDVANEPEKVFLDKPENPVSLEKDETETLLPSEGAQEVSSTLTEEVKEDLSVKEDVKADSPVEEKGTVSLTKDETSSPTGDAEAVPVPSIEETEEKDQGKKKSKRERDKEQQKKSEGEKPKQQSYAVKQFLMGSANWVGLLPIALVLSIVPLIVFLKVLPLEPEIDAYWSSAGVVYDFFSYYKSLAVIGLAGVSLVFMALFRRKDRSKKDILLRFAFALVAVYLAFSLISTVIALYPGVAIWGAPDRREGMIVLLAYAVLFMYAITSYRSEKNRKIIFWSLSFLMLVTTVMGISQFFGQDLLQTPGARSFILPPEYQNATLSFQFEKEKIYGTMFHYNYMGSFGAMMVPFFLVIALFSKEIFRRIVAAILAICALFVLFGSTSRAGIVGLALVVVFFLFVLLRQLFRYWRISLTTFTILLAAVAIFSIATQGAIFARIPTLLEDLGIAGGVQQNFDYHDHVPIRAISVDGKQLFLRLQGEHMLVVDNTTGNINLFDEKMELLPYEKGEDKIYRTSDTRFADFSYSKGKIKRTINRTEEIVDVLLLKYLDQDVLILNLSNPSEIRFYTPKFYEFTPKDAPYIGFEGKEKIGSARGYIWSRSLPLLKDTIIAGYGPDTYMLHFPQGDILAKWYAYGTPNMTVDKPHNWYLQVAINQGLVALAALLVLLLLYVIDSILLYAFRKEYSETEVFAIGLFLAVIGYMGAGFFNDSVVSVAPVFWCLFGLGFGANSWVRRLRKEEA</sequence>
<dbReference type="InterPro" id="IPR051533">
    <property type="entry name" value="WaaL-like"/>
</dbReference>
<gene>
    <name evidence="8" type="ORF">ACFO4R_01905</name>
</gene>
<feature type="transmembrane region" description="Helical" evidence="6">
    <location>
        <begin position="223"/>
        <end position="245"/>
    </location>
</feature>
<feature type="region of interest" description="Disordered" evidence="5">
    <location>
        <begin position="1"/>
        <end position="165"/>
    </location>
</feature>